<feature type="transmembrane region" description="Helical" evidence="1">
    <location>
        <begin position="501"/>
        <end position="519"/>
    </location>
</feature>
<dbReference type="GO" id="GO:0016255">
    <property type="term" value="P:attachment of GPI anchor to protein"/>
    <property type="evidence" value="ECO:0007669"/>
    <property type="project" value="TreeGrafter"/>
</dbReference>
<accession>A0A1Y2AUU5</accession>
<dbReference type="InParanoid" id="A0A1Y2AUU5"/>
<reference evidence="2 3" key="1">
    <citation type="submission" date="2016-07" db="EMBL/GenBank/DDBJ databases">
        <title>Pervasive Adenine N6-methylation of Active Genes in Fungi.</title>
        <authorList>
            <consortium name="DOE Joint Genome Institute"/>
            <person name="Mondo S.J."/>
            <person name="Dannebaum R.O."/>
            <person name="Kuo R.C."/>
            <person name="Labutti K."/>
            <person name="Haridas S."/>
            <person name="Kuo A."/>
            <person name="Salamov A."/>
            <person name="Ahrendt S.R."/>
            <person name="Lipzen A."/>
            <person name="Sullivan W."/>
            <person name="Andreopoulos W.B."/>
            <person name="Clum A."/>
            <person name="Lindquist E."/>
            <person name="Daum C."/>
            <person name="Ramamoorthy G.K."/>
            <person name="Gryganskyi A."/>
            <person name="Culley D."/>
            <person name="Magnuson J.K."/>
            <person name="James T.Y."/>
            <person name="O'Malley M.A."/>
            <person name="Stajich J.E."/>
            <person name="Spatafora J.W."/>
            <person name="Visel A."/>
            <person name="Grigoriev I.V."/>
        </authorList>
    </citation>
    <scope>NUCLEOTIDE SEQUENCE [LARGE SCALE GENOMIC DNA]</scope>
    <source>
        <strain evidence="2 3">68-887.2</strain>
    </source>
</reference>
<feature type="transmembrane region" description="Helical" evidence="1">
    <location>
        <begin position="460"/>
        <end position="480"/>
    </location>
</feature>
<evidence type="ECO:0000313" key="2">
    <source>
        <dbReference type="EMBL" id="ORY26329.1"/>
    </source>
</evidence>
<feature type="transmembrane region" description="Helical" evidence="1">
    <location>
        <begin position="399"/>
        <end position="424"/>
    </location>
</feature>
<keyword evidence="1" id="KW-0472">Membrane</keyword>
<dbReference type="Proteomes" id="UP000193986">
    <property type="component" value="Unassembled WGS sequence"/>
</dbReference>
<name>A0A1Y2AUU5_9TREE</name>
<sequence>MLSRVWNRPPPKLTSTNYSPEHVALAKTIRRRRKIIAAVSARIPLVRAVMVLVGVAWILALPYEGLWKNTYIDEHAIQPAQVTMYFDWSNVHKADRYLDSLEALPDDAASADVSRSEYLQSAFSAAGLSTSNTSLSTYAHITPPRSSGTEAILLSANWVSRDGTANLRGVAMLLAMGEFLRGQNHWAFDLVLVVGEGYLEGLEDFMSAYRGLFPGVIWTALNIDYPGHSFSHLGIFYEGVNGRLPNQDLINTVSHVARWAGGVPPRLHNIPDDPHPDTPLGRYKLAAKHLWEHFRHAALGRPSAAHGVLAKHRIDSATLYCSPATGPHGFHTLGRTLESTLRSLNNLLERLHASYFFYLLPRPGKFLPVGHYLPSAIILGASITIAGFDCPDPLAGLMWLLPAFGLGWIGWALQTPWISFLALAIPRPTGNSRKSLSSLTHLLYGALIPTLAMVNYPQALLLAAVTIAYLAPYRWIRLALLALHPGLIMGLKEEWETVGNLAWPGIFAIWVPLWCIAAML</sequence>
<organism evidence="2 3">
    <name type="scientific">Naematelia encephala</name>
    <dbReference type="NCBI Taxonomy" id="71784"/>
    <lineage>
        <taxon>Eukaryota</taxon>
        <taxon>Fungi</taxon>
        <taxon>Dikarya</taxon>
        <taxon>Basidiomycota</taxon>
        <taxon>Agaricomycotina</taxon>
        <taxon>Tremellomycetes</taxon>
        <taxon>Tremellales</taxon>
        <taxon>Naemateliaceae</taxon>
        <taxon>Naematelia</taxon>
    </lineage>
</organism>
<dbReference type="InterPro" id="IPR007246">
    <property type="entry name" value="Gaa1"/>
</dbReference>
<dbReference type="Pfam" id="PF04114">
    <property type="entry name" value="Gaa1"/>
    <property type="match status" value="1"/>
</dbReference>
<dbReference type="STRING" id="71784.A0A1Y2AUU5"/>
<keyword evidence="3" id="KW-1185">Reference proteome</keyword>
<evidence type="ECO:0000313" key="3">
    <source>
        <dbReference type="Proteomes" id="UP000193986"/>
    </source>
</evidence>
<feature type="transmembrane region" description="Helical" evidence="1">
    <location>
        <begin position="35"/>
        <end position="60"/>
    </location>
</feature>
<gene>
    <name evidence="2" type="ORF">BCR39DRAFT_566037</name>
</gene>
<dbReference type="FunCoup" id="A0A1Y2AUU5">
    <property type="interactions" value="232"/>
</dbReference>
<dbReference type="PANTHER" id="PTHR13304:SF0">
    <property type="entry name" value="GLYCOSYLPHOSPHATIDYLINOSITOL ANCHOR ATTACHMENT 1 PROTEIN"/>
    <property type="match status" value="1"/>
</dbReference>
<dbReference type="PANTHER" id="PTHR13304">
    <property type="entry name" value="GLYCOSYLPHOSPHATIDYLINOSITOL ANCHOR ATTACHMENT 1 PROTEIN"/>
    <property type="match status" value="1"/>
</dbReference>
<dbReference type="GO" id="GO:0042765">
    <property type="term" value="C:GPI-anchor transamidase complex"/>
    <property type="evidence" value="ECO:0007669"/>
    <property type="project" value="InterPro"/>
</dbReference>
<comment type="caution">
    <text evidence="2">The sequence shown here is derived from an EMBL/GenBank/DDBJ whole genome shotgun (WGS) entry which is preliminary data.</text>
</comment>
<evidence type="ECO:0000256" key="1">
    <source>
        <dbReference type="SAM" id="Phobius"/>
    </source>
</evidence>
<proteinExistence type="predicted"/>
<dbReference type="EMBL" id="MCFC01000048">
    <property type="protein sequence ID" value="ORY26329.1"/>
    <property type="molecule type" value="Genomic_DNA"/>
</dbReference>
<dbReference type="AlphaFoldDB" id="A0A1Y2AUU5"/>
<keyword evidence="1" id="KW-0812">Transmembrane</keyword>
<protein>
    <submittedName>
        <fullName evidence="2">Gaa1-like protein</fullName>
    </submittedName>
</protein>
<keyword evidence="1" id="KW-1133">Transmembrane helix</keyword>
<feature type="transmembrane region" description="Helical" evidence="1">
    <location>
        <begin position="436"/>
        <end position="454"/>
    </location>
</feature>
<dbReference type="OrthoDB" id="445301at2759"/>